<dbReference type="OrthoDB" id="10003234at2759"/>
<evidence type="ECO:0000256" key="1">
    <source>
        <dbReference type="SAM" id="MobiDB-lite"/>
    </source>
</evidence>
<feature type="compositionally biased region" description="Low complexity" evidence="1">
    <location>
        <begin position="233"/>
        <end position="252"/>
    </location>
</feature>
<dbReference type="EMBL" id="CAJNOJ010000086">
    <property type="protein sequence ID" value="CAF1072934.1"/>
    <property type="molecule type" value="Genomic_DNA"/>
</dbReference>
<gene>
    <name evidence="2" type="ORF">EDS130_LOCUS18539</name>
    <name evidence="3" type="ORF">XAT740_LOCUS38707</name>
</gene>
<feature type="region of interest" description="Disordered" evidence="1">
    <location>
        <begin position="61"/>
        <end position="91"/>
    </location>
</feature>
<evidence type="ECO:0000313" key="2">
    <source>
        <dbReference type="EMBL" id="CAF1072934.1"/>
    </source>
</evidence>
<evidence type="ECO:0000313" key="3">
    <source>
        <dbReference type="EMBL" id="CAF1484203.1"/>
    </source>
</evidence>
<feature type="region of interest" description="Disordered" evidence="1">
    <location>
        <begin position="200"/>
        <end position="261"/>
    </location>
</feature>
<proteinExistence type="predicted"/>
<evidence type="ECO:0000313" key="4">
    <source>
        <dbReference type="Proteomes" id="UP000663828"/>
    </source>
</evidence>
<reference evidence="3" key="1">
    <citation type="submission" date="2021-02" db="EMBL/GenBank/DDBJ databases">
        <authorList>
            <person name="Nowell W R."/>
        </authorList>
    </citation>
    <scope>NUCLEOTIDE SEQUENCE</scope>
</reference>
<organism evidence="3 4">
    <name type="scientific">Adineta ricciae</name>
    <name type="common">Rotifer</name>
    <dbReference type="NCBI Taxonomy" id="249248"/>
    <lineage>
        <taxon>Eukaryota</taxon>
        <taxon>Metazoa</taxon>
        <taxon>Spiralia</taxon>
        <taxon>Gnathifera</taxon>
        <taxon>Rotifera</taxon>
        <taxon>Eurotatoria</taxon>
        <taxon>Bdelloidea</taxon>
        <taxon>Adinetida</taxon>
        <taxon>Adinetidae</taxon>
        <taxon>Adineta</taxon>
    </lineage>
</organism>
<protein>
    <submittedName>
        <fullName evidence="3">Uncharacterized protein</fullName>
    </submittedName>
</protein>
<keyword evidence="4" id="KW-1185">Reference proteome</keyword>
<dbReference type="Proteomes" id="UP000663828">
    <property type="component" value="Unassembled WGS sequence"/>
</dbReference>
<dbReference type="AlphaFoldDB" id="A0A815S1I1"/>
<accession>A0A815S1I1</accession>
<name>A0A815S1I1_ADIRI</name>
<dbReference type="EMBL" id="CAJNOR010004209">
    <property type="protein sequence ID" value="CAF1484203.1"/>
    <property type="molecule type" value="Genomic_DNA"/>
</dbReference>
<dbReference type="Proteomes" id="UP000663852">
    <property type="component" value="Unassembled WGS sequence"/>
</dbReference>
<comment type="caution">
    <text evidence="3">The sequence shown here is derived from an EMBL/GenBank/DDBJ whole genome shotgun (WGS) entry which is preliminary data.</text>
</comment>
<feature type="compositionally biased region" description="Polar residues" evidence="1">
    <location>
        <begin position="61"/>
        <end position="89"/>
    </location>
</feature>
<feature type="compositionally biased region" description="Polar residues" evidence="1">
    <location>
        <begin position="202"/>
        <end position="216"/>
    </location>
</feature>
<sequence>MTDLFDLNLISNQATSKSRRTYSQRNVSSLQLELTKNRKMINMKTAKTTILNRTLSFKPMSETSPSLANVENTPMKKSSSKFETPTTKQEVIEETPVKDDDVEAENMSSDKMMRDIQRLSVRLRSTIPLCDIPVTISHPIKPATLHLSQVANRVSRCNYVLRHFVREAQKYSPKLTEIQVTNEPALLSQSHEKGRRRLFIDSPQQSDSNSISENQPPTTPRKASGVIKQLFASPSASFKRTTSSSSSNTNINVHDKRQKLF</sequence>